<sequence length="551" mass="56035">MPGVALELLTTSAGAVLTVLLMMSGGALVAYRGFLPADAIKQMNRLNLQLLLPCMLFTRVSQSASLRAWSACWVLPAAAIVQLALGFAASTAYARAARLPPGRARVFRMAGTFGNSQAFPMVVLKLVAEDLLADDDGASDRAMAYVAYYLVCWSIVCWSAGWAFISAPLPPDDGDEAKGGASHARTRRDGADAEEGARAKARARASDVDGAGAARAHAPRAESGGSPAAVRRQFGGSPAGRRARDIELCAARDAPESAPAEFGARTDDGADDGGAADDDADLRELRPSGARAWLGGCTARAGALPSVGAHPATPRAGWGARAAVACGTRARAALASQALSPPVVAVLCGLVVGMAPPLRAIFVGPGAPLHLLHRAALLLGDSVVPLSTLLSGASLVAAGVPSDGGGGRGGGVSSDGGGAHASTDGKASACAARVSAALCRAELLGVIGVRLCIVPLCSWLLFVGARRHLGLFPRAADAPASAGAPLVDPLIGFVVLLEGAMPTANNVVMMVTIAHDERLSQLAAMLMAAQVVLLPLTLVGWMTLFLATVYT</sequence>
<dbReference type="GO" id="GO:0055085">
    <property type="term" value="P:transmembrane transport"/>
    <property type="evidence" value="ECO:0007669"/>
    <property type="project" value="InterPro"/>
</dbReference>
<evidence type="ECO:0000256" key="8">
    <source>
        <dbReference type="ARBA" id="ARBA00025752"/>
    </source>
</evidence>
<name>A0A8J6C4H9_DIALT</name>
<keyword evidence="12" id="KW-1185">Reference proteome</keyword>
<dbReference type="Proteomes" id="UP000751190">
    <property type="component" value="Unassembled WGS sequence"/>
</dbReference>
<evidence type="ECO:0000313" key="11">
    <source>
        <dbReference type="EMBL" id="KAG8458331.1"/>
    </source>
</evidence>
<dbReference type="InterPro" id="IPR045033">
    <property type="entry name" value="PILS1/3/4/5/7"/>
</dbReference>
<feature type="transmembrane region" description="Helical" evidence="10">
    <location>
        <begin position="146"/>
        <end position="165"/>
    </location>
</feature>
<feature type="transmembrane region" description="Helical" evidence="10">
    <location>
        <begin position="443"/>
        <end position="462"/>
    </location>
</feature>
<comment type="subcellular location">
    <subcellularLocation>
        <location evidence="2">Endomembrane system</location>
    </subcellularLocation>
    <subcellularLocation>
        <location evidence="1">Membrane</location>
        <topology evidence="1">Multi-pass membrane protein</topology>
    </subcellularLocation>
</comment>
<evidence type="ECO:0000256" key="4">
    <source>
        <dbReference type="ARBA" id="ARBA00022692"/>
    </source>
</evidence>
<keyword evidence="6 10" id="KW-0472">Membrane</keyword>
<feature type="transmembrane region" description="Helical" evidence="10">
    <location>
        <begin position="482"/>
        <end position="501"/>
    </location>
</feature>
<dbReference type="Pfam" id="PF03547">
    <property type="entry name" value="Mem_trans"/>
    <property type="match status" value="1"/>
</dbReference>
<evidence type="ECO:0000256" key="3">
    <source>
        <dbReference type="ARBA" id="ARBA00022448"/>
    </source>
</evidence>
<evidence type="ECO:0000256" key="9">
    <source>
        <dbReference type="SAM" id="MobiDB-lite"/>
    </source>
</evidence>
<dbReference type="EMBL" id="JAGTXO010000054">
    <property type="protein sequence ID" value="KAG8458331.1"/>
    <property type="molecule type" value="Genomic_DNA"/>
</dbReference>
<feature type="region of interest" description="Disordered" evidence="9">
    <location>
        <begin position="254"/>
        <end position="281"/>
    </location>
</feature>
<gene>
    <name evidence="11" type="ORF">KFE25_005178</name>
</gene>
<accession>A0A8J6C4H9</accession>
<comment type="function">
    <text evidence="7">Involved in cellular auxin homeostasis by regulating auxin metabolism. Regulates intracellular auxin accumulation at the endoplasmic reticulum and thus auxin availability for nuclear auxin signaling.</text>
</comment>
<comment type="similarity">
    <text evidence="8">Belongs to the auxin efflux carrier (TC 2.A.69.2) family.</text>
</comment>
<feature type="transmembrane region" description="Helical" evidence="10">
    <location>
        <begin position="12"/>
        <end position="34"/>
    </location>
</feature>
<feature type="compositionally biased region" description="Basic and acidic residues" evidence="9">
    <location>
        <begin position="187"/>
        <end position="198"/>
    </location>
</feature>
<dbReference type="GO" id="GO:0012505">
    <property type="term" value="C:endomembrane system"/>
    <property type="evidence" value="ECO:0007669"/>
    <property type="project" value="UniProtKB-SubCell"/>
</dbReference>
<evidence type="ECO:0008006" key="13">
    <source>
        <dbReference type="Google" id="ProtNLM"/>
    </source>
</evidence>
<keyword evidence="5 10" id="KW-1133">Transmembrane helix</keyword>
<dbReference type="OMA" id="FANLCVN"/>
<dbReference type="AlphaFoldDB" id="A0A8J6C4H9"/>
<feature type="compositionally biased region" description="Acidic residues" evidence="9">
    <location>
        <begin position="269"/>
        <end position="281"/>
    </location>
</feature>
<comment type="caution">
    <text evidence="11">The sequence shown here is derived from an EMBL/GenBank/DDBJ whole genome shotgun (WGS) entry which is preliminary data.</text>
</comment>
<protein>
    <recommendedName>
        <fullName evidence="13">Auxin efflux carrier</fullName>
    </recommendedName>
</protein>
<organism evidence="11 12">
    <name type="scientific">Diacronema lutheri</name>
    <name type="common">Unicellular marine alga</name>
    <name type="synonym">Monochrysis lutheri</name>
    <dbReference type="NCBI Taxonomy" id="2081491"/>
    <lineage>
        <taxon>Eukaryota</taxon>
        <taxon>Haptista</taxon>
        <taxon>Haptophyta</taxon>
        <taxon>Pavlovophyceae</taxon>
        <taxon>Pavlovales</taxon>
        <taxon>Pavlovaceae</taxon>
        <taxon>Diacronema</taxon>
    </lineage>
</organism>
<dbReference type="PANTHER" id="PTHR31651">
    <property type="match status" value="1"/>
</dbReference>
<evidence type="ECO:0000256" key="1">
    <source>
        <dbReference type="ARBA" id="ARBA00004141"/>
    </source>
</evidence>
<evidence type="ECO:0000256" key="5">
    <source>
        <dbReference type="ARBA" id="ARBA00022989"/>
    </source>
</evidence>
<keyword evidence="4 10" id="KW-0812">Transmembrane</keyword>
<evidence type="ECO:0000256" key="7">
    <source>
        <dbReference type="ARBA" id="ARBA00025100"/>
    </source>
</evidence>
<dbReference type="InterPro" id="IPR004776">
    <property type="entry name" value="Mem_transp_PIN-like"/>
</dbReference>
<dbReference type="GO" id="GO:0016020">
    <property type="term" value="C:membrane"/>
    <property type="evidence" value="ECO:0007669"/>
    <property type="project" value="UniProtKB-SubCell"/>
</dbReference>
<keyword evidence="3" id="KW-0813">Transport</keyword>
<dbReference type="PANTHER" id="PTHR31651:SF33">
    <property type="entry name" value="PROTEIN PIN-LIKES 1"/>
    <property type="match status" value="1"/>
</dbReference>
<reference evidence="11" key="1">
    <citation type="submission" date="2021-05" db="EMBL/GenBank/DDBJ databases">
        <title>The genome of the haptophyte Pavlova lutheri (Diacronema luteri, Pavlovales) - a model for lipid biosynthesis in eukaryotic algae.</title>
        <authorList>
            <person name="Hulatt C.J."/>
            <person name="Posewitz M.C."/>
        </authorList>
    </citation>
    <scope>NUCLEOTIDE SEQUENCE</scope>
    <source>
        <strain evidence="11">NIVA-4/92</strain>
    </source>
</reference>
<evidence type="ECO:0000256" key="2">
    <source>
        <dbReference type="ARBA" id="ARBA00004308"/>
    </source>
</evidence>
<feature type="region of interest" description="Disordered" evidence="9">
    <location>
        <begin position="174"/>
        <end position="241"/>
    </location>
</feature>
<evidence type="ECO:0000256" key="10">
    <source>
        <dbReference type="SAM" id="Phobius"/>
    </source>
</evidence>
<evidence type="ECO:0000313" key="12">
    <source>
        <dbReference type="Proteomes" id="UP000751190"/>
    </source>
</evidence>
<evidence type="ECO:0000256" key="6">
    <source>
        <dbReference type="ARBA" id="ARBA00023136"/>
    </source>
</evidence>
<feature type="transmembrane region" description="Helical" evidence="10">
    <location>
        <begin position="68"/>
        <end position="94"/>
    </location>
</feature>
<dbReference type="OrthoDB" id="191139at2759"/>
<proteinExistence type="inferred from homology"/>
<feature type="transmembrane region" description="Helical" evidence="10">
    <location>
        <begin position="522"/>
        <end position="550"/>
    </location>
</feature>